<proteinExistence type="predicted"/>
<dbReference type="EMBL" id="VSSQ01059924">
    <property type="protein sequence ID" value="MPN13427.1"/>
    <property type="molecule type" value="Genomic_DNA"/>
</dbReference>
<accession>A0A645FGH1</accession>
<reference evidence="1" key="1">
    <citation type="submission" date="2019-08" db="EMBL/GenBank/DDBJ databases">
        <authorList>
            <person name="Kucharzyk K."/>
            <person name="Murdoch R.W."/>
            <person name="Higgins S."/>
            <person name="Loffler F."/>
        </authorList>
    </citation>
    <scope>NUCLEOTIDE SEQUENCE</scope>
</reference>
<sequence length="262" mass="28270">MVVGALGTMRWHEGVFNHHIVRAGGTQSQHIPVVFDAIVGLGHKESDVLQCARAVALGQQAAQEQPIAVLGAAGKSPAAAELVAALYWLRLTRGHIGGGNARCRILAPHVLLRLSREQRQLPGMNPQHTKHPSGGHAALGQFHLDAVEHTRVHLEAAPTLGLQHAKEAFARHFLNDLVTDAAFAIRLLGTLCQLGRKGLGLLDHLQRFGGEIALRREFVRHCVHLLGSPSPPFLRLGLMALRGLPPMERNALTPAAGIHRPN</sequence>
<comment type="caution">
    <text evidence="1">The sequence shown here is derived from an EMBL/GenBank/DDBJ whole genome shotgun (WGS) entry which is preliminary data.</text>
</comment>
<gene>
    <name evidence="1" type="ORF">SDC9_160748</name>
</gene>
<protein>
    <submittedName>
        <fullName evidence="1">Uncharacterized protein</fullName>
    </submittedName>
</protein>
<dbReference type="AlphaFoldDB" id="A0A645FGH1"/>
<organism evidence="1">
    <name type="scientific">bioreactor metagenome</name>
    <dbReference type="NCBI Taxonomy" id="1076179"/>
    <lineage>
        <taxon>unclassified sequences</taxon>
        <taxon>metagenomes</taxon>
        <taxon>ecological metagenomes</taxon>
    </lineage>
</organism>
<evidence type="ECO:0000313" key="1">
    <source>
        <dbReference type="EMBL" id="MPN13427.1"/>
    </source>
</evidence>
<name>A0A645FGH1_9ZZZZ</name>